<dbReference type="InterPro" id="IPR010982">
    <property type="entry name" value="Lambda_DNA-bd_dom_sf"/>
</dbReference>
<sequence length="441" mass="46584">MIGRFRQQDAEQVEDLKGFDDYDLRLGDVMRGERATLGKSLLDIQRDLKIKATYIAAIENCDPTAFETPGFIAGYVRSYARYLDLDPDWAFRKFSAESGFTTAHGMSQAASVKRADPVASRREAAPRDPFGEKAMGFALKPESFLSRVEPAAIGSMAVLVALIGVIGYGGFAVLNEVQKVQVVPMDQAPEIVAELDPLSSAEPVETPDAATGSATLSSEGFDRLYRPQALDVPVLVARDAPIAQLDPREIGALSDQAPQPDRLPDFGATTALAGAEPEPTLGGVDAAVAEALATPALGNDVARDEDVTLAGASPQVVSDDSPEIVVFAVDSSWVRVRAADGTTLYEKVMEEGDRFVLPRTEEPATLRTGQSGAIYFSINGTPYGPAGSRGAVTGNLALAAEDLTQSYEVADIAADTALARVVAELRATPPQAPGAAAPETE</sequence>
<dbReference type="AlphaFoldDB" id="A0A4R6AK42"/>
<dbReference type="Pfam" id="PF13413">
    <property type="entry name" value="HTH_25"/>
    <property type="match status" value="1"/>
</dbReference>
<gene>
    <name evidence="3" type="ORF">E2L08_03610</name>
</gene>
<feature type="transmembrane region" description="Helical" evidence="1">
    <location>
        <begin position="151"/>
        <end position="174"/>
    </location>
</feature>
<dbReference type="Pfam" id="PF13464">
    <property type="entry name" value="RodZ_C"/>
    <property type="match status" value="1"/>
</dbReference>
<comment type="caution">
    <text evidence="3">The sequence shown here is derived from an EMBL/GenBank/DDBJ whole genome shotgun (WGS) entry which is preliminary data.</text>
</comment>
<accession>A0A4R6AK42</accession>
<protein>
    <submittedName>
        <fullName evidence="3">Helix-turn-helix domain-containing protein</fullName>
    </submittedName>
</protein>
<dbReference type="Gene3D" id="1.10.260.40">
    <property type="entry name" value="lambda repressor-like DNA-binding domains"/>
    <property type="match status" value="1"/>
</dbReference>
<dbReference type="GO" id="GO:0003677">
    <property type="term" value="F:DNA binding"/>
    <property type="evidence" value="ECO:0007669"/>
    <property type="project" value="InterPro"/>
</dbReference>
<organism evidence="3 4">
    <name type="scientific">Palleronia sediminis</name>
    <dbReference type="NCBI Taxonomy" id="2547833"/>
    <lineage>
        <taxon>Bacteria</taxon>
        <taxon>Pseudomonadati</taxon>
        <taxon>Pseudomonadota</taxon>
        <taxon>Alphaproteobacteria</taxon>
        <taxon>Rhodobacterales</taxon>
        <taxon>Roseobacteraceae</taxon>
        <taxon>Palleronia</taxon>
    </lineage>
</organism>
<keyword evidence="1" id="KW-1133">Transmembrane helix</keyword>
<keyword evidence="1" id="KW-0812">Transmembrane</keyword>
<dbReference type="Proteomes" id="UP000295701">
    <property type="component" value="Unassembled WGS sequence"/>
</dbReference>
<dbReference type="InterPro" id="IPR025194">
    <property type="entry name" value="RodZ-like_C"/>
</dbReference>
<evidence type="ECO:0000256" key="1">
    <source>
        <dbReference type="SAM" id="Phobius"/>
    </source>
</evidence>
<evidence type="ECO:0000313" key="4">
    <source>
        <dbReference type="Proteomes" id="UP000295701"/>
    </source>
</evidence>
<dbReference type="InterPro" id="IPR050400">
    <property type="entry name" value="Bact_Cytoskel_RodZ"/>
</dbReference>
<dbReference type="EMBL" id="SNAA01000002">
    <property type="protein sequence ID" value="TDL83735.1"/>
    <property type="molecule type" value="Genomic_DNA"/>
</dbReference>
<evidence type="ECO:0000259" key="2">
    <source>
        <dbReference type="Pfam" id="PF13464"/>
    </source>
</evidence>
<evidence type="ECO:0000313" key="3">
    <source>
        <dbReference type="EMBL" id="TDL83735.1"/>
    </source>
</evidence>
<reference evidence="3 4" key="1">
    <citation type="submission" date="2019-03" db="EMBL/GenBank/DDBJ databases">
        <title>Primorskyibacter sp. SS33 isolated from sediments.</title>
        <authorList>
            <person name="Xunke S."/>
        </authorList>
    </citation>
    <scope>NUCLEOTIDE SEQUENCE [LARGE SCALE GENOMIC DNA]</scope>
    <source>
        <strain evidence="3 4">SS33</strain>
    </source>
</reference>
<dbReference type="PANTHER" id="PTHR34475:SF1">
    <property type="entry name" value="CYTOSKELETON PROTEIN RODZ"/>
    <property type="match status" value="1"/>
</dbReference>
<keyword evidence="4" id="KW-1185">Reference proteome</keyword>
<dbReference type="OrthoDB" id="9790252at2"/>
<name>A0A4R6AK42_9RHOB</name>
<keyword evidence="1" id="KW-0472">Membrane</keyword>
<proteinExistence type="predicted"/>
<dbReference type="PANTHER" id="PTHR34475">
    <property type="match status" value="1"/>
</dbReference>
<dbReference type="RefSeq" id="WP_133395687.1">
    <property type="nucleotide sequence ID" value="NZ_SNAA01000002.1"/>
</dbReference>
<feature type="domain" description="Cytoskeleton protein RodZ-like C-terminal" evidence="2">
    <location>
        <begin position="328"/>
        <end position="392"/>
    </location>
</feature>